<feature type="domain" description="STAS" evidence="1">
    <location>
        <begin position="16"/>
        <end position="91"/>
    </location>
</feature>
<dbReference type="AlphaFoldDB" id="A0A1M6V270"/>
<reference evidence="2 3" key="1">
    <citation type="submission" date="2016-11" db="EMBL/GenBank/DDBJ databases">
        <authorList>
            <person name="Jaros S."/>
            <person name="Januszkiewicz K."/>
            <person name="Wedrychowicz H."/>
        </authorList>
    </citation>
    <scope>NUCLEOTIDE SEQUENCE [LARGE SCALE GENOMIC DNA]</scope>
    <source>
        <strain evidence="2 3">DSM 43832</strain>
    </source>
</reference>
<dbReference type="Gene3D" id="3.30.750.24">
    <property type="entry name" value="STAS domain"/>
    <property type="match status" value="1"/>
</dbReference>
<dbReference type="InterPro" id="IPR036513">
    <property type="entry name" value="STAS_dom_sf"/>
</dbReference>
<organism evidence="2 3">
    <name type="scientific">Pseudonocardia thermophila</name>
    <dbReference type="NCBI Taxonomy" id="1848"/>
    <lineage>
        <taxon>Bacteria</taxon>
        <taxon>Bacillati</taxon>
        <taxon>Actinomycetota</taxon>
        <taxon>Actinomycetes</taxon>
        <taxon>Pseudonocardiales</taxon>
        <taxon>Pseudonocardiaceae</taxon>
        <taxon>Pseudonocardia</taxon>
    </lineage>
</organism>
<sequence length="163" mass="16673">MTARPLQIAVDPTVAGVAGVRVGGDLTAESGLRLLRLLDDLLGRAARRGDVSLLRIDLGNVRTFEPAGVRLLRHARASAARAGVVLSVTGIGGYRPTLPQPVAALLDELATAEERSAERTGSAAVLAGDISREISRGITADITGDVAGGISAGDDVGRFAAAR</sequence>
<evidence type="ECO:0000313" key="2">
    <source>
        <dbReference type="EMBL" id="SHK75465.1"/>
    </source>
</evidence>
<accession>A0A1M6V270</accession>
<dbReference type="PROSITE" id="PS50801">
    <property type="entry name" value="STAS"/>
    <property type="match status" value="1"/>
</dbReference>
<proteinExistence type="predicted"/>
<gene>
    <name evidence="2" type="ORF">SAMN05443637_111148</name>
</gene>
<dbReference type="Proteomes" id="UP000184363">
    <property type="component" value="Unassembled WGS sequence"/>
</dbReference>
<keyword evidence="3" id="KW-1185">Reference proteome</keyword>
<dbReference type="InterPro" id="IPR002645">
    <property type="entry name" value="STAS_dom"/>
</dbReference>
<evidence type="ECO:0000313" key="3">
    <source>
        <dbReference type="Proteomes" id="UP000184363"/>
    </source>
</evidence>
<dbReference type="RefSeq" id="WP_073457854.1">
    <property type="nucleotide sequence ID" value="NZ_CALGVN010000059.1"/>
</dbReference>
<dbReference type="SUPFAM" id="SSF52091">
    <property type="entry name" value="SpoIIaa-like"/>
    <property type="match status" value="1"/>
</dbReference>
<evidence type="ECO:0000259" key="1">
    <source>
        <dbReference type="PROSITE" id="PS50801"/>
    </source>
</evidence>
<dbReference type="EMBL" id="FRAP01000011">
    <property type="protein sequence ID" value="SHK75465.1"/>
    <property type="molecule type" value="Genomic_DNA"/>
</dbReference>
<name>A0A1M6V270_PSETH</name>
<protein>
    <submittedName>
        <fullName evidence="2">Anti-anti-sigma regulatory factor (Antagonist of anti-sigma factor)</fullName>
    </submittedName>
</protein>